<dbReference type="RefSeq" id="WP_166193033.1">
    <property type="nucleotide sequence ID" value="NZ_JAAOIV010000002.1"/>
</dbReference>
<reference evidence="4" key="1">
    <citation type="submission" date="2020-03" db="EMBL/GenBank/DDBJ databases">
        <title>Draft sequencing of Calidifontibacter sp. DB0510.</title>
        <authorList>
            <person name="Kim D.-U."/>
        </authorList>
    </citation>
    <scope>NUCLEOTIDE SEQUENCE</scope>
    <source>
        <strain evidence="4">DB0510</strain>
    </source>
</reference>
<organism evidence="4 5">
    <name type="scientific">Metallococcus carri</name>
    <dbReference type="NCBI Taxonomy" id="1656884"/>
    <lineage>
        <taxon>Bacteria</taxon>
        <taxon>Bacillati</taxon>
        <taxon>Actinomycetota</taxon>
        <taxon>Actinomycetes</taxon>
        <taxon>Micrococcales</taxon>
        <taxon>Dermacoccaceae</taxon>
        <taxon>Metallococcus</taxon>
    </lineage>
</organism>
<dbReference type="InterPro" id="IPR036165">
    <property type="entry name" value="YefM-like_sf"/>
</dbReference>
<evidence type="ECO:0000313" key="4">
    <source>
        <dbReference type="EMBL" id="NHN54774.1"/>
    </source>
</evidence>
<dbReference type="PANTHER" id="PTHR35377">
    <property type="entry name" value="ANTITOXIN VAPB49-RELATED-RELATED"/>
    <property type="match status" value="1"/>
</dbReference>
<dbReference type="GO" id="GO:0097351">
    <property type="term" value="F:toxin sequestering activity"/>
    <property type="evidence" value="ECO:0007669"/>
    <property type="project" value="TreeGrafter"/>
</dbReference>
<dbReference type="PANTHER" id="PTHR35377:SF5">
    <property type="entry name" value="ANTITOXIN VAPB46"/>
    <property type="match status" value="1"/>
</dbReference>
<dbReference type="NCBIfam" id="TIGR01552">
    <property type="entry name" value="phd_fam"/>
    <property type="match status" value="1"/>
</dbReference>
<dbReference type="EMBL" id="JAAOIV010000002">
    <property type="protein sequence ID" value="NHN54774.1"/>
    <property type="molecule type" value="Genomic_DNA"/>
</dbReference>
<keyword evidence="5" id="KW-1185">Reference proteome</keyword>
<dbReference type="SUPFAM" id="SSF143120">
    <property type="entry name" value="YefM-like"/>
    <property type="match status" value="1"/>
</dbReference>
<comment type="similarity">
    <text evidence="1 2">Belongs to the phD/YefM antitoxin family.</text>
</comment>
<name>A0A967AYI6_9MICO</name>
<evidence type="ECO:0000313" key="5">
    <source>
        <dbReference type="Proteomes" id="UP000744769"/>
    </source>
</evidence>
<evidence type="ECO:0000256" key="2">
    <source>
        <dbReference type="RuleBase" id="RU362080"/>
    </source>
</evidence>
<protein>
    <recommendedName>
        <fullName evidence="2">Antitoxin</fullName>
    </recommendedName>
</protein>
<gene>
    <name evidence="4" type="ORF">G9U51_03125</name>
</gene>
<dbReference type="AlphaFoldDB" id="A0A967AYI6"/>
<dbReference type="Gene3D" id="3.40.1620.10">
    <property type="entry name" value="YefM-like domain"/>
    <property type="match status" value="1"/>
</dbReference>
<comment type="caution">
    <text evidence="4">The sequence shown here is derived from an EMBL/GenBank/DDBJ whole genome shotgun (WGS) entry which is preliminary data.</text>
</comment>
<feature type="region of interest" description="Disordered" evidence="3">
    <location>
        <begin position="60"/>
        <end position="84"/>
    </location>
</feature>
<accession>A0A967AYI6</accession>
<dbReference type="Proteomes" id="UP000744769">
    <property type="component" value="Unassembled WGS sequence"/>
</dbReference>
<evidence type="ECO:0000256" key="1">
    <source>
        <dbReference type="ARBA" id="ARBA00009981"/>
    </source>
</evidence>
<comment type="function">
    <text evidence="2">Antitoxin component of a type II toxin-antitoxin (TA) system.</text>
</comment>
<dbReference type="Pfam" id="PF02604">
    <property type="entry name" value="PhdYeFM_antitox"/>
    <property type="match status" value="1"/>
</dbReference>
<dbReference type="InterPro" id="IPR006442">
    <property type="entry name" value="Antitoxin_Phd/YefM"/>
</dbReference>
<proteinExistence type="inferred from homology"/>
<evidence type="ECO:0000256" key="3">
    <source>
        <dbReference type="SAM" id="MobiDB-lite"/>
    </source>
</evidence>
<sequence>MDLGIRELRDGLSRHIAAVRQGEEIVVTDHGRPVARIVPIGEPSPLERLIAEGVVTRARSHPEPLPPVVRTSGRVSDLAVEQRR</sequence>
<dbReference type="InterPro" id="IPR051416">
    <property type="entry name" value="phD-YefM_TA_antitoxins"/>
</dbReference>